<dbReference type="EMBL" id="LZZM01000053">
    <property type="protein sequence ID" value="OOM81796.1"/>
    <property type="molecule type" value="Genomic_DNA"/>
</dbReference>
<gene>
    <name evidence="2" type="ORF">CLPUN_09800</name>
</gene>
<dbReference type="RefSeq" id="WP_077846234.1">
    <property type="nucleotide sequence ID" value="NZ_LZZM01000053.1"/>
</dbReference>
<evidence type="ECO:0000313" key="3">
    <source>
        <dbReference type="Proteomes" id="UP000190890"/>
    </source>
</evidence>
<sequence>MYKLISQEIDLMKYINQVKWNSETDTLGTQLSFDCLKDLKEGVVVSLWINDTEYFRGIVIKKTQKRWTFSYTCQDYSFYLKNKVIKQFNGISASEAIKSLLGEAYIVGNIVNIPTPITKIYTDNSLDEIIKGILDMAEKDQGIKYFKEIEGNILYVRKLEEMRIYPQILIPKGIDINSSIEDMKNSITIVSNEENNMSIIAKAEDTSQQPWFGVLSDIQTVDDKNISQAQNIADNLLLEKNKILKNASFEVMTVKDAETIKANRMIWVEAGSRMNGFYKIKSASHTLAKGTHKVSISLEW</sequence>
<dbReference type="OrthoDB" id="1698671at2"/>
<comment type="caution">
    <text evidence="2">The sequence shown here is derived from an EMBL/GenBank/DDBJ whole genome shotgun (WGS) entry which is preliminary data.</text>
</comment>
<accession>A0A1S8TVN6</accession>
<evidence type="ECO:0000259" key="1">
    <source>
        <dbReference type="Pfam" id="PF24032"/>
    </source>
</evidence>
<dbReference type="Pfam" id="PF24032">
    <property type="entry name" value="YQBQ"/>
    <property type="match status" value="1"/>
</dbReference>
<name>A0A1S8TVN6_9CLOT</name>
<dbReference type="InterPro" id="IPR056937">
    <property type="entry name" value="YqbQ/XkdQ"/>
</dbReference>
<evidence type="ECO:0000313" key="2">
    <source>
        <dbReference type="EMBL" id="OOM81796.1"/>
    </source>
</evidence>
<keyword evidence="3" id="KW-1185">Reference proteome</keyword>
<dbReference type="Proteomes" id="UP000190890">
    <property type="component" value="Unassembled WGS sequence"/>
</dbReference>
<reference evidence="2 3" key="1">
    <citation type="submission" date="2016-05" db="EMBL/GenBank/DDBJ databases">
        <title>Microbial solvent formation.</title>
        <authorList>
            <person name="Poehlein A."/>
            <person name="Montoya Solano J.D."/>
            <person name="Flitsch S."/>
            <person name="Krabben P."/>
            <person name="Duerre P."/>
            <person name="Daniel R."/>
        </authorList>
    </citation>
    <scope>NUCLEOTIDE SEQUENCE [LARGE SCALE GENOMIC DNA]</scope>
    <source>
        <strain evidence="2 3">DSM 2619</strain>
    </source>
</reference>
<dbReference type="STRING" id="29367.CLPUN_09800"/>
<organism evidence="2 3">
    <name type="scientific">Clostridium puniceum</name>
    <dbReference type="NCBI Taxonomy" id="29367"/>
    <lineage>
        <taxon>Bacteria</taxon>
        <taxon>Bacillati</taxon>
        <taxon>Bacillota</taxon>
        <taxon>Clostridia</taxon>
        <taxon>Eubacteriales</taxon>
        <taxon>Clostridiaceae</taxon>
        <taxon>Clostridium</taxon>
    </lineage>
</organism>
<proteinExistence type="predicted"/>
<protein>
    <recommendedName>
        <fullName evidence="1">YqbQ/XkdQ domain-containing protein</fullName>
    </recommendedName>
</protein>
<feature type="domain" description="YqbQ/XkdQ" evidence="1">
    <location>
        <begin position="18"/>
        <end position="298"/>
    </location>
</feature>
<dbReference type="AlphaFoldDB" id="A0A1S8TVN6"/>